<feature type="domain" description="Core-binding (CB)" evidence="8">
    <location>
        <begin position="70"/>
        <end position="152"/>
    </location>
</feature>
<protein>
    <submittedName>
        <fullName evidence="9">Tyrosine-type recombinase/integrase</fullName>
    </submittedName>
</protein>
<reference evidence="9 10" key="1">
    <citation type="submission" date="2024-03" db="EMBL/GenBank/DDBJ databases">
        <title>Human intestinal bacterial collection.</title>
        <authorList>
            <person name="Pauvert C."/>
            <person name="Hitch T.C.A."/>
            <person name="Clavel T."/>
        </authorList>
    </citation>
    <scope>NUCLEOTIDE SEQUENCE [LARGE SCALE GENOMIC DNA]</scope>
    <source>
        <strain evidence="9 10">CLA-JM-H10</strain>
    </source>
</reference>
<evidence type="ECO:0000256" key="6">
    <source>
        <dbReference type="PROSITE-ProRule" id="PRU01248"/>
    </source>
</evidence>
<dbReference type="Gene3D" id="1.10.443.10">
    <property type="entry name" value="Intergrase catalytic core"/>
    <property type="match status" value="1"/>
</dbReference>
<dbReference type="InterPro" id="IPR002104">
    <property type="entry name" value="Integrase_catalytic"/>
</dbReference>
<evidence type="ECO:0000256" key="4">
    <source>
        <dbReference type="ARBA" id="ARBA00023125"/>
    </source>
</evidence>
<dbReference type="Pfam" id="PF02920">
    <property type="entry name" value="Integrase_DNA"/>
    <property type="match status" value="1"/>
</dbReference>
<dbReference type="InterPro" id="IPR016177">
    <property type="entry name" value="DNA-bd_dom_sf"/>
</dbReference>
<organism evidence="9 10">
    <name type="scientific">Lachnospira intestinalis</name>
    <dbReference type="NCBI Taxonomy" id="3133158"/>
    <lineage>
        <taxon>Bacteria</taxon>
        <taxon>Bacillati</taxon>
        <taxon>Bacillota</taxon>
        <taxon>Clostridia</taxon>
        <taxon>Lachnospirales</taxon>
        <taxon>Lachnospiraceae</taxon>
        <taxon>Lachnospira</taxon>
    </lineage>
</organism>
<evidence type="ECO:0000313" key="10">
    <source>
        <dbReference type="Proteomes" id="UP001480973"/>
    </source>
</evidence>
<dbReference type="Gene3D" id="1.10.150.130">
    <property type="match status" value="1"/>
</dbReference>
<keyword evidence="5" id="KW-0233">DNA recombination</keyword>
<dbReference type="SUPFAM" id="SSF54171">
    <property type="entry name" value="DNA-binding domain"/>
    <property type="match status" value="1"/>
</dbReference>
<name>A0ABV1GNB7_9FIRM</name>
<accession>A0ABV1GNB7</accession>
<dbReference type="Pfam" id="PF00589">
    <property type="entry name" value="Phage_integrase"/>
    <property type="match status" value="1"/>
</dbReference>
<dbReference type="CDD" id="cd01189">
    <property type="entry name" value="INT_ICEBs1_C_like"/>
    <property type="match status" value="1"/>
</dbReference>
<evidence type="ECO:0000256" key="2">
    <source>
        <dbReference type="ARBA" id="ARBA00008857"/>
    </source>
</evidence>
<comment type="similarity">
    <text evidence="2">Belongs to the 'phage' integrase family.</text>
</comment>
<dbReference type="InterPro" id="IPR011010">
    <property type="entry name" value="DNA_brk_join_enz"/>
</dbReference>
<evidence type="ECO:0000313" key="9">
    <source>
        <dbReference type="EMBL" id="MEQ2534741.1"/>
    </source>
</evidence>
<dbReference type="PROSITE" id="PS51900">
    <property type="entry name" value="CB"/>
    <property type="match status" value="1"/>
</dbReference>
<dbReference type="EMBL" id="JBBMES010000005">
    <property type="protein sequence ID" value="MEQ2534741.1"/>
    <property type="molecule type" value="Genomic_DNA"/>
</dbReference>
<dbReference type="PANTHER" id="PTHR30349">
    <property type="entry name" value="PHAGE INTEGRASE-RELATED"/>
    <property type="match status" value="1"/>
</dbReference>
<dbReference type="Pfam" id="PF14659">
    <property type="entry name" value="Phage_int_SAM_3"/>
    <property type="match status" value="1"/>
</dbReference>
<keyword evidence="4 6" id="KW-0238">DNA-binding</keyword>
<dbReference type="InterPro" id="IPR050090">
    <property type="entry name" value="Tyrosine_recombinase_XerCD"/>
</dbReference>
<dbReference type="Gene3D" id="3.30.160.60">
    <property type="entry name" value="Classic Zinc Finger"/>
    <property type="match status" value="1"/>
</dbReference>
<proteinExistence type="inferred from homology"/>
<dbReference type="InterPro" id="IPR013762">
    <property type="entry name" value="Integrase-like_cat_sf"/>
</dbReference>
<dbReference type="Proteomes" id="UP001480973">
    <property type="component" value="Unassembled WGS sequence"/>
</dbReference>
<keyword evidence="10" id="KW-1185">Reference proteome</keyword>
<dbReference type="InterPro" id="IPR004107">
    <property type="entry name" value="Integrase_SAM-like_N"/>
</dbReference>
<dbReference type="InterPro" id="IPR004191">
    <property type="entry name" value="Integrase_Tn916-type_DNA-bd_N"/>
</dbReference>
<dbReference type="InterPro" id="IPR010998">
    <property type="entry name" value="Integrase_recombinase_N"/>
</dbReference>
<dbReference type="SUPFAM" id="SSF56349">
    <property type="entry name" value="DNA breaking-rejoining enzymes"/>
    <property type="match status" value="1"/>
</dbReference>
<feature type="domain" description="Tyr recombinase" evidence="7">
    <location>
        <begin position="178"/>
        <end position="402"/>
    </location>
</feature>
<evidence type="ECO:0000259" key="8">
    <source>
        <dbReference type="PROSITE" id="PS51900"/>
    </source>
</evidence>
<evidence type="ECO:0000256" key="3">
    <source>
        <dbReference type="ARBA" id="ARBA00022908"/>
    </source>
</evidence>
<evidence type="ECO:0000256" key="5">
    <source>
        <dbReference type="ARBA" id="ARBA00023172"/>
    </source>
</evidence>
<keyword evidence="3" id="KW-0229">DNA integration</keyword>
<comment type="caution">
    <text evidence="9">The sequence shown here is derived from an EMBL/GenBank/DDBJ whole genome shotgun (WGS) entry which is preliminary data.</text>
</comment>
<evidence type="ECO:0000259" key="7">
    <source>
        <dbReference type="PROSITE" id="PS51898"/>
    </source>
</evidence>
<dbReference type="InterPro" id="IPR044068">
    <property type="entry name" value="CB"/>
</dbReference>
<dbReference type="PROSITE" id="PS51898">
    <property type="entry name" value="TYR_RECOMBINASE"/>
    <property type="match status" value="1"/>
</dbReference>
<sequence length="411" mass="48451">MASTRRKDKSRVVLRVGELQRKDGTYQYSWTDKNKKRRYVYSKSLDNLREKEAQIAKDISDGIKAEARYTTIDELYALWKDLKRGLKNNTFENYKYMYETFVRQQIGNKRIAMLKKSDIKRFYNYLADERGLKASTIDSIHTVLHQILDMAVDDDYIRNNPSDNVLKELKQSHIFKTEKRRGLTRPEQELFLSYLKDTPKYQNWYSVFAVMTGTGLRVGELTGLRWCDIDLEEGIIDVNHTLVYYDHRTSEGKRGCYFNVNTPKTEAGNRQVPMLDFVKEAFKMEKERQEMLDLHCEATVDGYTDFIFINRFGQPQHQSTLNKAIRRIIRDCNDEQFLKDENPEVLLPHFSCHSLRHTFTTRMCEAGVNVKVMQDTLGHKDISTTLNIYTDVTKELRRSEFEGLDFYFKTV</sequence>
<evidence type="ECO:0000256" key="1">
    <source>
        <dbReference type="ARBA" id="ARBA00003283"/>
    </source>
</evidence>
<gene>
    <name evidence="9" type="ORF">WMO38_06380</name>
</gene>
<dbReference type="PANTHER" id="PTHR30349:SF41">
    <property type="entry name" value="INTEGRASE_RECOMBINASE PROTEIN MJ0367-RELATED"/>
    <property type="match status" value="1"/>
</dbReference>
<comment type="function">
    <text evidence="1">Site-specific tyrosine recombinase, which acts by catalyzing the cutting and rejoining of the recombining DNA molecules.</text>
</comment>